<protein>
    <submittedName>
        <fullName evidence="6">Glucose 1-dehydrogenase</fullName>
        <ecNumber evidence="6">1.1.1.47</ecNumber>
    </submittedName>
    <submittedName>
        <fullName evidence="5">Putative oxidoreductase YghA</fullName>
        <ecNumber evidence="5">1.-.-.-</ecNumber>
    </submittedName>
</protein>
<dbReference type="AlphaFoldDB" id="A0A166HDC9"/>
<dbReference type="SMART" id="SM00822">
    <property type="entry name" value="PKS_KR"/>
    <property type="match status" value="1"/>
</dbReference>
<dbReference type="InterPro" id="IPR002347">
    <property type="entry name" value="SDR_fam"/>
</dbReference>
<dbReference type="InterPro" id="IPR057326">
    <property type="entry name" value="KR_dom"/>
</dbReference>
<dbReference type="EMBL" id="CP047186">
    <property type="protein sequence ID" value="QHC54410.1"/>
    <property type="molecule type" value="Genomic_DNA"/>
</dbReference>
<feature type="region of interest" description="Disordered" evidence="3">
    <location>
        <begin position="1"/>
        <end position="32"/>
    </location>
</feature>
<evidence type="ECO:0000256" key="1">
    <source>
        <dbReference type="ARBA" id="ARBA00006484"/>
    </source>
</evidence>
<dbReference type="FunFam" id="3.40.50.720:FF:000097">
    <property type="entry name" value="SDR family oxidoreductase"/>
    <property type="match status" value="1"/>
</dbReference>
<sequence>MTSENEPTTTENDQHSENTGSSAQDQYTFQDPTAMYAGIDTEEQYQEGAGLDSAMDDLADRGEKTYRGSGRLTGRRALVTGGDSGIGAAVAIAYAREGADVAIVYLPEEESDAQKVVALIEQAGRKAVAIPGDITDHDVAVGAVATAVERLGGLDILVNNAGKQQHVEDFLDLSDEQFDETFKTNVYAMFWMTKAAVPHLAPGSAIISTSSIQAYQPSPMLVDYASTKATINTFSKALAQQLAPQGIRVNVVAPGPIWTPLQTAGGQPPEKLPEVGSQTPLGRWGQPAELAPAYVFLASPESSYVIGETLHVNGGMPTP</sequence>
<dbReference type="Gene3D" id="3.40.50.720">
    <property type="entry name" value="NAD(P)-binding Rossmann-like Domain"/>
    <property type="match status" value="1"/>
</dbReference>
<dbReference type="EMBL" id="LIIN01000102">
    <property type="protein sequence ID" value="KZX20401.1"/>
    <property type="molecule type" value="Genomic_DNA"/>
</dbReference>
<dbReference type="PATRIC" id="fig|1671680.3.peg.2658"/>
<dbReference type="Pfam" id="PF13561">
    <property type="entry name" value="adh_short_C2"/>
    <property type="match status" value="1"/>
</dbReference>
<evidence type="ECO:0000259" key="4">
    <source>
        <dbReference type="SMART" id="SM00822"/>
    </source>
</evidence>
<dbReference type="PANTHER" id="PTHR48107">
    <property type="entry name" value="NADPH-DEPENDENT ALDEHYDE REDUCTASE-LIKE PROTEIN, CHLOROPLASTIC-RELATED"/>
    <property type="match status" value="1"/>
</dbReference>
<comment type="similarity">
    <text evidence="1">Belongs to the short-chain dehydrogenases/reductases (SDR) family.</text>
</comment>
<evidence type="ECO:0000313" key="5">
    <source>
        <dbReference type="EMBL" id="KZX20401.1"/>
    </source>
</evidence>
<dbReference type="Proteomes" id="UP000076717">
    <property type="component" value="Unassembled WGS sequence"/>
</dbReference>
<dbReference type="EC" id="1.-.-.-" evidence="5"/>
<keyword evidence="7" id="KW-1185">Reference proteome</keyword>
<proteinExistence type="inferred from homology"/>
<gene>
    <name evidence="5" type="primary">yghA</name>
    <name evidence="5" type="ORF">ACH61_02481</name>
    <name evidence="6" type="ORF">GSU10_01185</name>
</gene>
<feature type="compositionally biased region" description="Polar residues" evidence="3">
    <location>
        <begin position="1"/>
        <end position="31"/>
    </location>
</feature>
<evidence type="ECO:0000313" key="6">
    <source>
        <dbReference type="EMBL" id="QHC54410.1"/>
    </source>
</evidence>
<reference evidence="6" key="3">
    <citation type="submission" date="2019-12" db="EMBL/GenBank/DDBJ databases">
        <title>Complete and Draft Genome Sequences of New Strains and Members of Some Known Species of the Genus Rathayibacter isolated from Plants.</title>
        <authorList>
            <person name="Tarlachkov S.V."/>
            <person name="Starodumova I.P."/>
            <person name="Dorofeeva L.V."/>
            <person name="Prisyazhnaya N.V."/>
            <person name="Leyn S.A."/>
            <person name="Zlamal J.E."/>
            <person name="Elane M.L."/>
            <person name="Osterman A.L."/>
            <person name="Nadler S.A."/>
            <person name="Subbotin S.A."/>
            <person name="Evtushenko L.I."/>
        </authorList>
    </citation>
    <scope>NUCLEOTIDE SEQUENCE</scope>
    <source>
        <strain evidence="6">VKM Ac-2761</strain>
    </source>
</reference>
<reference evidence="5 7" key="1">
    <citation type="submission" date="2015-08" db="EMBL/GenBank/DDBJ databases">
        <title>Draft Genome Sequence of Rathayibacter sp. Strain VKM Ac-2596 Isolated from Leaf Gall Induced by Plant-Parasitic Nematodes.</title>
        <authorList>
            <person name="Vasilenko O.V."/>
            <person name="Starodumova I.P."/>
            <person name="Tarlachkov S.V."/>
            <person name="Dorofeeva L.V."/>
            <person name="Evtushenko L.I."/>
        </authorList>
    </citation>
    <scope>NUCLEOTIDE SEQUENCE [LARGE SCALE GENOMIC DNA]</scope>
    <source>
        <strain evidence="5 7">VKM Ac-2596</strain>
    </source>
</reference>
<accession>A0A166HDC9</accession>
<evidence type="ECO:0000256" key="3">
    <source>
        <dbReference type="SAM" id="MobiDB-lite"/>
    </source>
</evidence>
<dbReference type="GO" id="GO:0047936">
    <property type="term" value="F:glucose 1-dehydrogenase [NAD(P)+] activity"/>
    <property type="evidence" value="ECO:0007669"/>
    <property type="project" value="UniProtKB-EC"/>
</dbReference>
<dbReference type="PRINTS" id="PR00081">
    <property type="entry name" value="GDHRDH"/>
</dbReference>
<dbReference type="InterPro" id="IPR036291">
    <property type="entry name" value="NAD(P)-bd_dom_sf"/>
</dbReference>
<evidence type="ECO:0000313" key="8">
    <source>
        <dbReference type="Proteomes" id="UP000465031"/>
    </source>
</evidence>
<dbReference type="EC" id="1.1.1.47" evidence="6"/>
<evidence type="ECO:0000256" key="2">
    <source>
        <dbReference type="ARBA" id="ARBA00023002"/>
    </source>
</evidence>
<organism evidence="5 7">
    <name type="scientific">Rathayibacter tanaceti</name>
    <dbReference type="NCBI Taxonomy" id="1671680"/>
    <lineage>
        <taxon>Bacteria</taxon>
        <taxon>Bacillati</taxon>
        <taxon>Actinomycetota</taxon>
        <taxon>Actinomycetes</taxon>
        <taxon>Micrococcales</taxon>
        <taxon>Microbacteriaceae</taxon>
        <taxon>Rathayibacter</taxon>
    </lineage>
</organism>
<dbReference type="NCBIfam" id="NF005559">
    <property type="entry name" value="PRK07231.1"/>
    <property type="match status" value="1"/>
</dbReference>
<dbReference type="PANTHER" id="PTHR48107:SF16">
    <property type="entry name" value="NADPH-DEPENDENT ALDEHYDE REDUCTASE 1, CHLOROPLASTIC"/>
    <property type="match status" value="1"/>
</dbReference>
<evidence type="ECO:0000313" key="7">
    <source>
        <dbReference type="Proteomes" id="UP000076717"/>
    </source>
</evidence>
<reference evidence="8" key="2">
    <citation type="submission" date="2019-12" db="EMBL/GenBank/DDBJ databases">
        <title>Complete and draft genome sequences of new strains and members of some known species of the genus Rathayibacter isolated from plants.</title>
        <authorList>
            <person name="Tarlachkov S.V."/>
            <person name="Starodumova I.P."/>
            <person name="Dorofeeva L.V."/>
            <person name="Prisyazhnaya N.V."/>
            <person name="Leyn S."/>
            <person name="Zlamal J."/>
            <person name="Elan M."/>
            <person name="Osterman A.L."/>
            <person name="Nadler S."/>
            <person name="Subbotin S.A."/>
            <person name="Evtushenko L.I."/>
        </authorList>
    </citation>
    <scope>NUCLEOTIDE SEQUENCE [LARGE SCALE GENOMIC DNA]</scope>
    <source>
        <strain evidence="8">VKM Ac-2761</strain>
    </source>
</reference>
<keyword evidence="2 5" id="KW-0560">Oxidoreductase</keyword>
<dbReference type="KEGG" id="rte:GSU10_01185"/>
<dbReference type="Proteomes" id="UP000465031">
    <property type="component" value="Chromosome"/>
</dbReference>
<dbReference type="PRINTS" id="PR00080">
    <property type="entry name" value="SDRFAMILY"/>
</dbReference>
<feature type="domain" description="Ketoreductase" evidence="4">
    <location>
        <begin position="75"/>
        <end position="261"/>
    </location>
</feature>
<dbReference type="OrthoDB" id="9809287at2"/>
<dbReference type="SUPFAM" id="SSF51735">
    <property type="entry name" value="NAD(P)-binding Rossmann-fold domains"/>
    <property type="match status" value="1"/>
</dbReference>
<name>A0A166HDC9_9MICO</name>